<dbReference type="SUPFAM" id="SSF64288">
    <property type="entry name" value="Chorismate lyase-like"/>
    <property type="match status" value="1"/>
</dbReference>
<name>A0A7W6J4W7_9HYPH</name>
<dbReference type="AlphaFoldDB" id="A0A7W6J4W7"/>
<dbReference type="Pfam" id="PF00392">
    <property type="entry name" value="GntR"/>
    <property type="match status" value="1"/>
</dbReference>
<keyword evidence="2" id="KW-0238">DNA-binding</keyword>
<dbReference type="PANTHER" id="PTHR44846:SF1">
    <property type="entry name" value="MANNOSYL-D-GLYCERATE TRANSPORT_METABOLISM SYSTEM REPRESSOR MNGR-RELATED"/>
    <property type="match status" value="1"/>
</dbReference>
<dbReference type="Gene3D" id="3.40.1410.10">
    <property type="entry name" value="Chorismate lyase-like"/>
    <property type="match status" value="1"/>
</dbReference>
<organism evidence="5 6">
    <name type="scientific">Gellertiella hungarica</name>
    <dbReference type="NCBI Taxonomy" id="1572859"/>
    <lineage>
        <taxon>Bacteria</taxon>
        <taxon>Pseudomonadati</taxon>
        <taxon>Pseudomonadota</taxon>
        <taxon>Alphaproteobacteria</taxon>
        <taxon>Hyphomicrobiales</taxon>
        <taxon>Rhizobiaceae</taxon>
        <taxon>Gellertiella</taxon>
    </lineage>
</organism>
<dbReference type="InterPro" id="IPR028978">
    <property type="entry name" value="Chorismate_lyase_/UTRA_dom_sf"/>
</dbReference>
<dbReference type="Gene3D" id="1.10.10.10">
    <property type="entry name" value="Winged helix-like DNA-binding domain superfamily/Winged helix DNA-binding domain"/>
    <property type="match status" value="1"/>
</dbReference>
<comment type="caution">
    <text evidence="5">The sequence shown here is derived from an EMBL/GenBank/DDBJ whole genome shotgun (WGS) entry which is preliminary data.</text>
</comment>
<keyword evidence="3" id="KW-0804">Transcription</keyword>
<dbReference type="PROSITE" id="PS50949">
    <property type="entry name" value="HTH_GNTR"/>
    <property type="match status" value="1"/>
</dbReference>
<dbReference type="SMART" id="SM00866">
    <property type="entry name" value="UTRA"/>
    <property type="match status" value="1"/>
</dbReference>
<dbReference type="NCBIfam" id="TIGR02325">
    <property type="entry name" value="C_P_lyase_phnF"/>
    <property type="match status" value="1"/>
</dbReference>
<evidence type="ECO:0000259" key="4">
    <source>
        <dbReference type="PROSITE" id="PS50949"/>
    </source>
</evidence>
<evidence type="ECO:0000256" key="2">
    <source>
        <dbReference type="ARBA" id="ARBA00023125"/>
    </source>
</evidence>
<dbReference type="PANTHER" id="PTHR44846">
    <property type="entry name" value="MANNOSYL-D-GLYCERATE TRANSPORT/METABOLISM SYSTEM REPRESSOR MNGR-RELATED"/>
    <property type="match status" value="1"/>
</dbReference>
<feature type="domain" description="HTH gntR-type" evidence="4">
    <location>
        <begin position="17"/>
        <end position="85"/>
    </location>
</feature>
<dbReference type="InterPro" id="IPR011663">
    <property type="entry name" value="UTRA"/>
</dbReference>
<evidence type="ECO:0000256" key="1">
    <source>
        <dbReference type="ARBA" id="ARBA00023015"/>
    </source>
</evidence>
<keyword evidence="6" id="KW-1185">Reference proteome</keyword>
<reference evidence="5 6" key="1">
    <citation type="submission" date="2020-08" db="EMBL/GenBank/DDBJ databases">
        <title>Genomic Encyclopedia of Type Strains, Phase IV (KMG-IV): sequencing the most valuable type-strain genomes for metagenomic binning, comparative biology and taxonomic classification.</title>
        <authorList>
            <person name="Goeker M."/>
        </authorList>
    </citation>
    <scope>NUCLEOTIDE SEQUENCE [LARGE SCALE GENOMIC DNA]</scope>
    <source>
        <strain evidence="5 6">DSM 29853</strain>
    </source>
</reference>
<dbReference type="Pfam" id="PF07702">
    <property type="entry name" value="UTRA"/>
    <property type="match status" value="1"/>
</dbReference>
<dbReference type="SUPFAM" id="SSF46785">
    <property type="entry name" value="Winged helix' DNA-binding domain"/>
    <property type="match status" value="1"/>
</dbReference>
<dbReference type="InterPro" id="IPR050679">
    <property type="entry name" value="Bact_HTH_transcr_reg"/>
</dbReference>
<dbReference type="GO" id="GO:0003700">
    <property type="term" value="F:DNA-binding transcription factor activity"/>
    <property type="evidence" value="ECO:0007669"/>
    <property type="project" value="InterPro"/>
</dbReference>
<accession>A0A7W6J4W7</accession>
<dbReference type="GO" id="GO:0045892">
    <property type="term" value="P:negative regulation of DNA-templated transcription"/>
    <property type="evidence" value="ECO:0007669"/>
    <property type="project" value="TreeGrafter"/>
</dbReference>
<sequence>MGPKTASGNLLERRAGVALWRQIADRIRQAINIGEFGDSGMMPPEMQLAERFGVNRHTVRSALAALASEGLVQAVQGRGTMILRRDRLSYPIGKRTRFSEGLQGQAERIAFQCLGHGRTVAGAEIAEALDIPPGTECITLETLGGADGIPLSRASHVFPGPDFAAIPAHFERFGSITRALAEVGIADYTRLSTDVIARHALPDEVAELKLSPGAILLETVAVNADGEGRRIQYSRTRFAADRIKLRIES</sequence>
<proteinExistence type="predicted"/>
<dbReference type="InterPro" id="IPR036390">
    <property type="entry name" value="WH_DNA-bd_sf"/>
</dbReference>
<evidence type="ECO:0000256" key="3">
    <source>
        <dbReference type="ARBA" id="ARBA00023163"/>
    </source>
</evidence>
<protein>
    <submittedName>
        <fullName evidence="5">GntR family phosphonate transport system transcriptional regulator</fullName>
    </submittedName>
</protein>
<dbReference type="EMBL" id="JACIEZ010000003">
    <property type="protein sequence ID" value="MBB4064830.1"/>
    <property type="molecule type" value="Genomic_DNA"/>
</dbReference>
<gene>
    <name evidence="5" type="ORF">GGR23_002017</name>
</gene>
<dbReference type="CDD" id="cd07377">
    <property type="entry name" value="WHTH_GntR"/>
    <property type="match status" value="1"/>
</dbReference>
<keyword evidence="1" id="KW-0805">Transcription regulation</keyword>
<dbReference type="SMART" id="SM00345">
    <property type="entry name" value="HTH_GNTR"/>
    <property type="match status" value="1"/>
</dbReference>
<dbReference type="RefSeq" id="WP_183366132.1">
    <property type="nucleotide sequence ID" value="NZ_JACIEZ010000003.1"/>
</dbReference>
<dbReference type="InterPro" id="IPR000524">
    <property type="entry name" value="Tscrpt_reg_HTH_GntR"/>
</dbReference>
<dbReference type="InterPro" id="IPR036388">
    <property type="entry name" value="WH-like_DNA-bd_sf"/>
</dbReference>
<evidence type="ECO:0000313" key="5">
    <source>
        <dbReference type="EMBL" id="MBB4064830.1"/>
    </source>
</evidence>
<dbReference type="InterPro" id="IPR012702">
    <property type="entry name" value="CP_lyase_PhnF"/>
</dbReference>
<evidence type="ECO:0000313" key="6">
    <source>
        <dbReference type="Proteomes" id="UP000528286"/>
    </source>
</evidence>
<dbReference type="Proteomes" id="UP000528286">
    <property type="component" value="Unassembled WGS sequence"/>
</dbReference>
<dbReference type="PRINTS" id="PR00035">
    <property type="entry name" value="HTHGNTR"/>
</dbReference>
<dbReference type="GO" id="GO:0003677">
    <property type="term" value="F:DNA binding"/>
    <property type="evidence" value="ECO:0007669"/>
    <property type="project" value="UniProtKB-KW"/>
</dbReference>